<organism evidence="12 13">
    <name type="scientific">Lactobacillus delbrueckii subsp. delbrueckii</name>
    <dbReference type="NCBI Taxonomy" id="83684"/>
    <lineage>
        <taxon>Bacteria</taxon>
        <taxon>Bacillati</taxon>
        <taxon>Bacillota</taxon>
        <taxon>Bacilli</taxon>
        <taxon>Lactobacillales</taxon>
        <taxon>Lactobacillaceae</taxon>
        <taxon>Lactobacillus</taxon>
    </lineage>
</organism>
<dbReference type="InterPro" id="IPR031157">
    <property type="entry name" value="G_TR_CS"/>
</dbReference>
<dbReference type="Pfam" id="PF00009">
    <property type="entry name" value="GTP_EFTU"/>
    <property type="match status" value="1"/>
</dbReference>
<keyword evidence="8 10" id="KW-0342">GTP-binding</keyword>
<dbReference type="FunFam" id="2.40.30.10:FF:000001">
    <property type="entry name" value="Elongation factor Tu"/>
    <property type="match status" value="1"/>
</dbReference>
<dbReference type="InterPro" id="IPR004160">
    <property type="entry name" value="Transl_elong_EFTu/EF1A_C"/>
</dbReference>
<evidence type="ECO:0000256" key="4">
    <source>
        <dbReference type="ARBA" id="ARBA00022768"/>
    </source>
</evidence>
<dbReference type="GO" id="GO:0003924">
    <property type="term" value="F:GTPase activity"/>
    <property type="evidence" value="ECO:0007669"/>
    <property type="project" value="UniProtKB-UniRule"/>
</dbReference>
<dbReference type="InterPro" id="IPR009001">
    <property type="entry name" value="Transl_elong_EF1A/Init_IF2_C"/>
</dbReference>
<feature type="binding site" evidence="10">
    <location>
        <begin position="137"/>
        <end position="140"/>
    </location>
    <ligand>
        <name>GTP</name>
        <dbReference type="ChEBI" id="CHEBI:37565"/>
    </ligand>
</feature>
<dbReference type="CDD" id="cd03707">
    <property type="entry name" value="EFTU_III"/>
    <property type="match status" value="1"/>
</dbReference>
<dbReference type="PROSITE" id="PS51722">
    <property type="entry name" value="G_TR_2"/>
    <property type="match status" value="1"/>
</dbReference>
<keyword evidence="7 10" id="KW-0648">Protein biosynthesis</keyword>
<evidence type="ECO:0000259" key="11">
    <source>
        <dbReference type="PROSITE" id="PS51722"/>
    </source>
</evidence>
<evidence type="ECO:0000256" key="10">
    <source>
        <dbReference type="HAMAP-Rule" id="MF_00118"/>
    </source>
</evidence>
<evidence type="ECO:0000256" key="1">
    <source>
        <dbReference type="ARBA" id="ARBA00007249"/>
    </source>
</evidence>
<dbReference type="PANTHER" id="PTHR43721">
    <property type="entry name" value="ELONGATION FACTOR TU-RELATED"/>
    <property type="match status" value="1"/>
</dbReference>
<dbReference type="GO" id="GO:0005829">
    <property type="term" value="C:cytosol"/>
    <property type="evidence" value="ECO:0007669"/>
    <property type="project" value="TreeGrafter"/>
</dbReference>
<keyword evidence="2 10" id="KW-0963">Cytoplasm</keyword>
<dbReference type="InterPro" id="IPR004161">
    <property type="entry name" value="EFTu-like_2"/>
</dbReference>
<dbReference type="NCBIfam" id="TIGR00231">
    <property type="entry name" value="small_GTP"/>
    <property type="match status" value="1"/>
</dbReference>
<keyword evidence="6 10" id="KW-0460">Magnesium</keyword>
<dbReference type="InterPro" id="IPR050055">
    <property type="entry name" value="EF-Tu_GTPase"/>
</dbReference>
<dbReference type="Pfam" id="PF03143">
    <property type="entry name" value="GTP_EFTU_D3"/>
    <property type="match status" value="1"/>
</dbReference>
<keyword evidence="3 10" id="KW-0547">Nucleotide-binding</keyword>
<dbReference type="HAMAP" id="MF_00118_B">
    <property type="entry name" value="EF_Tu_B"/>
    <property type="match status" value="1"/>
</dbReference>
<dbReference type="InterPro" id="IPR033720">
    <property type="entry name" value="EFTU_2"/>
</dbReference>
<dbReference type="InterPro" id="IPR027417">
    <property type="entry name" value="P-loop_NTPase"/>
</dbReference>
<accession>A0AAU9R1Z5</accession>
<dbReference type="GO" id="GO:0000287">
    <property type="term" value="F:magnesium ion binding"/>
    <property type="evidence" value="ECO:0007669"/>
    <property type="project" value="UniProtKB-UniRule"/>
</dbReference>
<reference evidence="12" key="1">
    <citation type="submission" date="2022-02" db="EMBL/GenBank/DDBJ databases">
        <authorList>
            <person name="Deutsch MARIE S."/>
        </authorList>
    </citation>
    <scope>NUCLEOTIDE SEQUENCE</scope>
    <source>
        <strain evidence="12">CIRM-BIA865</strain>
    </source>
</reference>
<dbReference type="Proteomes" id="UP001295440">
    <property type="component" value="Chromosome"/>
</dbReference>
<comment type="subunit">
    <text evidence="10">Monomer.</text>
</comment>
<dbReference type="InterPro" id="IPR004541">
    <property type="entry name" value="Transl_elong_EFTu/EF1A_bac/org"/>
</dbReference>
<dbReference type="SUPFAM" id="SSF50447">
    <property type="entry name" value="Translation proteins"/>
    <property type="match status" value="1"/>
</dbReference>
<comment type="function">
    <text evidence="10">GTP hydrolase that promotes the GTP-dependent binding of aminoacyl-tRNA to the A-site of ribosomes during protein biosynthesis.</text>
</comment>
<evidence type="ECO:0000256" key="9">
    <source>
        <dbReference type="ARBA" id="ARBA00029554"/>
    </source>
</evidence>
<comment type="subcellular location">
    <subcellularLocation>
        <location evidence="10">Cytoplasm</location>
    </subcellularLocation>
</comment>
<evidence type="ECO:0000256" key="8">
    <source>
        <dbReference type="ARBA" id="ARBA00023134"/>
    </source>
</evidence>
<dbReference type="InterPro" id="IPR005225">
    <property type="entry name" value="Small_GTP-bd"/>
</dbReference>
<feature type="binding site" evidence="10">
    <location>
        <begin position="20"/>
        <end position="27"/>
    </location>
    <ligand>
        <name>GTP</name>
        <dbReference type="ChEBI" id="CHEBI:37565"/>
    </ligand>
</feature>
<dbReference type="PANTHER" id="PTHR43721:SF22">
    <property type="entry name" value="ELONGATION FACTOR TU, MITOCHONDRIAL"/>
    <property type="match status" value="1"/>
</dbReference>
<proteinExistence type="inferred from homology"/>
<dbReference type="GO" id="GO:0005525">
    <property type="term" value="F:GTP binding"/>
    <property type="evidence" value="ECO:0007669"/>
    <property type="project" value="UniProtKB-UniRule"/>
</dbReference>
<feature type="domain" description="Tr-type G" evidence="11">
    <location>
        <begin position="11"/>
        <end position="205"/>
    </location>
</feature>
<comment type="similarity">
    <text evidence="1 10">Belongs to the TRAFAC class translation factor GTPase superfamily. Classic translation factor GTPase family. EF-Tu/EF-1A subfamily.</text>
</comment>
<protein>
    <recommendedName>
        <fullName evidence="9 10">Elongation factor Tu</fullName>
        <shortName evidence="10">EF-Tu</shortName>
        <ecNumber evidence="10">3.6.5.3</ecNumber>
    </recommendedName>
</protein>
<sequence length="396" mass="43343">MAEKEHYVRTKPHVNIGTIGHVDHGKTTLTAAITTVLAKKGLAQAEDYSQIDAAPEEKERGITINTAHVEYETEKRHYAHMDAPGHADYIKNMITGAAQMDGAILVVAATDGPMPQTREHILLARQVGVNYIVVFLNKCDLVDDPELIDLVEMEVRDLLSEYGYPGDDVPVVRGSALQALEGDEEAQKKIEELMDVVDEYIPTPERETDKPFLMPVEDVFTITGRGTVASGRIDRGTVKVGDSVEIVGLVEKVLTSVVTGLEMFHKTLDLGEAGDNVGVLLRGVDRDQVVRGQVLAAPGSIKTHKTFKGQVYILSKDEGGRHTPFFSDYRPQFYFHTTDITGEIELPEGTEMVMPGDNTEFSVTLIKPAAIEVGTKFTIREGGRTVGAGQVTEIDD</sequence>
<dbReference type="Gene3D" id="2.40.30.10">
    <property type="entry name" value="Translation factors"/>
    <property type="match status" value="2"/>
</dbReference>
<evidence type="ECO:0000256" key="6">
    <source>
        <dbReference type="ARBA" id="ARBA00022842"/>
    </source>
</evidence>
<dbReference type="CDD" id="cd03697">
    <property type="entry name" value="EFTU_II"/>
    <property type="match status" value="1"/>
</dbReference>
<dbReference type="GO" id="GO:0003746">
    <property type="term" value="F:translation elongation factor activity"/>
    <property type="evidence" value="ECO:0007669"/>
    <property type="project" value="UniProtKB-UniRule"/>
</dbReference>
<evidence type="ECO:0000256" key="3">
    <source>
        <dbReference type="ARBA" id="ARBA00022741"/>
    </source>
</evidence>
<keyword evidence="4 10" id="KW-0251">Elongation factor</keyword>
<keyword evidence="10" id="KW-0479">Metal-binding</keyword>
<dbReference type="PRINTS" id="PR00315">
    <property type="entry name" value="ELONGATNFCT"/>
</dbReference>
<dbReference type="NCBIfam" id="NF000766">
    <property type="entry name" value="PRK00049.1"/>
    <property type="match status" value="1"/>
</dbReference>
<name>A0AAU9R1Z5_9LACO</name>
<dbReference type="SUPFAM" id="SSF52540">
    <property type="entry name" value="P-loop containing nucleoside triphosphate hydrolases"/>
    <property type="match status" value="1"/>
</dbReference>
<dbReference type="InterPro" id="IPR041709">
    <property type="entry name" value="EF-Tu_GTP-bd"/>
</dbReference>
<dbReference type="FunFam" id="3.40.50.300:FF:000003">
    <property type="entry name" value="Elongation factor Tu"/>
    <property type="match status" value="1"/>
</dbReference>
<dbReference type="SUPFAM" id="SSF50465">
    <property type="entry name" value="EF-Tu/eEF-1alpha/eIF2-gamma C-terminal domain"/>
    <property type="match status" value="1"/>
</dbReference>
<dbReference type="NCBIfam" id="NF009372">
    <property type="entry name" value="PRK12735.1"/>
    <property type="match status" value="1"/>
</dbReference>
<feature type="binding site" evidence="10">
    <location>
        <begin position="82"/>
        <end position="86"/>
    </location>
    <ligand>
        <name>GTP</name>
        <dbReference type="ChEBI" id="CHEBI:37565"/>
    </ligand>
</feature>
<comment type="catalytic activity">
    <reaction evidence="10">
        <text>GTP + H2O = GDP + phosphate + H(+)</text>
        <dbReference type="Rhea" id="RHEA:19669"/>
        <dbReference type="ChEBI" id="CHEBI:15377"/>
        <dbReference type="ChEBI" id="CHEBI:15378"/>
        <dbReference type="ChEBI" id="CHEBI:37565"/>
        <dbReference type="ChEBI" id="CHEBI:43474"/>
        <dbReference type="ChEBI" id="CHEBI:58189"/>
        <dbReference type="EC" id="3.6.5.3"/>
    </reaction>
</comment>
<dbReference type="InterPro" id="IPR009000">
    <property type="entry name" value="Transl_B-barrel_sf"/>
</dbReference>
<evidence type="ECO:0000256" key="5">
    <source>
        <dbReference type="ARBA" id="ARBA00022801"/>
    </source>
</evidence>
<evidence type="ECO:0000256" key="2">
    <source>
        <dbReference type="ARBA" id="ARBA00022490"/>
    </source>
</evidence>
<dbReference type="Gene3D" id="3.40.50.300">
    <property type="entry name" value="P-loop containing nucleotide triphosphate hydrolases"/>
    <property type="match status" value="1"/>
</dbReference>
<keyword evidence="5 10" id="KW-0378">Hydrolase</keyword>
<dbReference type="CDD" id="cd01884">
    <property type="entry name" value="EF_Tu"/>
    <property type="match status" value="1"/>
</dbReference>
<dbReference type="InterPro" id="IPR000795">
    <property type="entry name" value="T_Tr_GTP-bd_dom"/>
</dbReference>
<gene>
    <name evidence="12" type="primary">tufA</name>
    <name evidence="10" type="synonym">tuf</name>
    <name evidence="12" type="ORF">LDD865_1257</name>
</gene>
<dbReference type="EC" id="3.6.5.3" evidence="10"/>
<dbReference type="RefSeq" id="WP_260369371.1">
    <property type="nucleotide sequence ID" value="NZ_OV915080.1"/>
</dbReference>
<evidence type="ECO:0000313" key="13">
    <source>
        <dbReference type="Proteomes" id="UP001295440"/>
    </source>
</evidence>
<evidence type="ECO:0000313" key="12">
    <source>
        <dbReference type="EMBL" id="CAH1706414.1"/>
    </source>
</evidence>
<dbReference type="PROSITE" id="PS00301">
    <property type="entry name" value="G_TR_1"/>
    <property type="match status" value="1"/>
</dbReference>
<dbReference type="NCBIfam" id="NF009373">
    <property type="entry name" value="PRK12736.1"/>
    <property type="match status" value="1"/>
</dbReference>
<dbReference type="NCBIfam" id="TIGR00485">
    <property type="entry name" value="EF-Tu"/>
    <property type="match status" value="1"/>
</dbReference>
<dbReference type="Pfam" id="PF03144">
    <property type="entry name" value="GTP_EFTU_D2"/>
    <property type="match status" value="1"/>
</dbReference>
<dbReference type="EMBL" id="OV915080">
    <property type="protein sequence ID" value="CAH1706414.1"/>
    <property type="molecule type" value="Genomic_DNA"/>
</dbReference>
<dbReference type="AlphaFoldDB" id="A0AAU9R1Z5"/>
<feature type="binding site" evidence="10">
    <location>
        <position position="27"/>
    </location>
    <ligand>
        <name>Mg(2+)</name>
        <dbReference type="ChEBI" id="CHEBI:18420"/>
    </ligand>
</feature>
<evidence type="ECO:0000256" key="7">
    <source>
        <dbReference type="ARBA" id="ARBA00022917"/>
    </source>
</evidence>